<reference evidence="1" key="1">
    <citation type="submission" date="2022-03" db="EMBL/GenBank/DDBJ databases">
        <authorList>
            <person name="Sayadi A."/>
        </authorList>
    </citation>
    <scope>NUCLEOTIDE SEQUENCE</scope>
</reference>
<dbReference type="OrthoDB" id="2506647at2759"/>
<dbReference type="SUPFAM" id="SSF49777">
    <property type="entry name" value="PEBP-like"/>
    <property type="match status" value="1"/>
</dbReference>
<dbReference type="Proteomes" id="UP001152888">
    <property type="component" value="Unassembled WGS sequence"/>
</dbReference>
<proteinExistence type="predicted"/>
<protein>
    <submittedName>
        <fullName evidence="1">Uncharacterized protein</fullName>
    </submittedName>
</protein>
<evidence type="ECO:0000313" key="2">
    <source>
        <dbReference type="Proteomes" id="UP001152888"/>
    </source>
</evidence>
<keyword evidence="2" id="KW-1185">Reference proteome</keyword>
<dbReference type="Gene3D" id="3.90.280.10">
    <property type="entry name" value="PEBP-like"/>
    <property type="match status" value="1"/>
</dbReference>
<organism evidence="1 2">
    <name type="scientific">Acanthoscelides obtectus</name>
    <name type="common">Bean weevil</name>
    <name type="synonym">Bruchus obtectus</name>
    <dbReference type="NCBI Taxonomy" id="200917"/>
    <lineage>
        <taxon>Eukaryota</taxon>
        <taxon>Metazoa</taxon>
        <taxon>Ecdysozoa</taxon>
        <taxon>Arthropoda</taxon>
        <taxon>Hexapoda</taxon>
        <taxon>Insecta</taxon>
        <taxon>Pterygota</taxon>
        <taxon>Neoptera</taxon>
        <taxon>Endopterygota</taxon>
        <taxon>Coleoptera</taxon>
        <taxon>Polyphaga</taxon>
        <taxon>Cucujiformia</taxon>
        <taxon>Chrysomeloidea</taxon>
        <taxon>Chrysomelidae</taxon>
        <taxon>Bruchinae</taxon>
        <taxon>Bruchini</taxon>
        <taxon>Acanthoscelides</taxon>
    </lineage>
</organism>
<dbReference type="InterPro" id="IPR036610">
    <property type="entry name" value="PEBP-like_sf"/>
</dbReference>
<dbReference type="AlphaFoldDB" id="A0A9P0P730"/>
<gene>
    <name evidence="1" type="ORF">ACAOBT_LOCUS10251</name>
</gene>
<comment type="caution">
    <text evidence="1">The sequence shown here is derived from an EMBL/GenBank/DDBJ whole genome shotgun (WGS) entry which is preliminary data.</text>
</comment>
<dbReference type="EMBL" id="CAKOFQ010006803">
    <property type="protein sequence ID" value="CAH1972895.1"/>
    <property type="molecule type" value="Genomic_DNA"/>
</dbReference>
<accession>A0A9P0P730</accession>
<evidence type="ECO:0000313" key="1">
    <source>
        <dbReference type="EMBL" id="CAH1972895.1"/>
    </source>
</evidence>
<sequence>MEQHEVVPDVVDTVPSKKVEVVYPSGAAVEMGNVLTPTQVKDVPKITWDAESNQHYVVCMTGQYKQNDGSEILKQFNI</sequence>
<name>A0A9P0P730_ACAOB</name>